<sequence length="50" mass="5466">MMKARWVGRRAGALILKKKLKNWPKHGVLQGGSVALDVPRDTLDAGDHSS</sequence>
<dbReference type="Proteomes" id="UP001417504">
    <property type="component" value="Unassembled WGS sequence"/>
</dbReference>
<evidence type="ECO:0000313" key="2">
    <source>
        <dbReference type="Proteomes" id="UP001417504"/>
    </source>
</evidence>
<accession>A0AAP0IK20</accession>
<name>A0AAP0IK20_9MAGN</name>
<proteinExistence type="predicted"/>
<gene>
    <name evidence="1" type="ORF">Sjap_015855</name>
</gene>
<organism evidence="1 2">
    <name type="scientific">Stephania japonica</name>
    <dbReference type="NCBI Taxonomy" id="461633"/>
    <lineage>
        <taxon>Eukaryota</taxon>
        <taxon>Viridiplantae</taxon>
        <taxon>Streptophyta</taxon>
        <taxon>Embryophyta</taxon>
        <taxon>Tracheophyta</taxon>
        <taxon>Spermatophyta</taxon>
        <taxon>Magnoliopsida</taxon>
        <taxon>Ranunculales</taxon>
        <taxon>Menispermaceae</taxon>
        <taxon>Menispermoideae</taxon>
        <taxon>Cissampelideae</taxon>
        <taxon>Stephania</taxon>
    </lineage>
</organism>
<dbReference type="EMBL" id="JBBNAE010000006">
    <property type="protein sequence ID" value="KAK9116908.1"/>
    <property type="molecule type" value="Genomic_DNA"/>
</dbReference>
<keyword evidence="2" id="KW-1185">Reference proteome</keyword>
<reference evidence="1 2" key="1">
    <citation type="submission" date="2024-01" db="EMBL/GenBank/DDBJ databases">
        <title>Genome assemblies of Stephania.</title>
        <authorList>
            <person name="Yang L."/>
        </authorList>
    </citation>
    <scope>NUCLEOTIDE SEQUENCE [LARGE SCALE GENOMIC DNA]</scope>
    <source>
        <strain evidence="1">QJT</strain>
        <tissue evidence="1">Leaf</tissue>
    </source>
</reference>
<evidence type="ECO:0000313" key="1">
    <source>
        <dbReference type="EMBL" id="KAK9116908.1"/>
    </source>
</evidence>
<comment type="caution">
    <text evidence="1">The sequence shown here is derived from an EMBL/GenBank/DDBJ whole genome shotgun (WGS) entry which is preliminary data.</text>
</comment>
<dbReference type="AlphaFoldDB" id="A0AAP0IK20"/>
<protein>
    <submittedName>
        <fullName evidence="1">Uncharacterized protein</fullName>
    </submittedName>
</protein>